<evidence type="ECO:0000313" key="2">
    <source>
        <dbReference type="EMBL" id="GGK53819.1"/>
    </source>
</evidence>
<gene>
    <name evidence="2" type="ORF">GCM10011322_45780</name>
</gene>
<evidence type="ECO:0000313" key="3">
    <source>
        <dbReference type="Proteomes" id="UP000600449"/>
    </source>
</evidence>
<evidence type="ECO:0000256" key="1">
    <source>
        <dbReference type="SAM" id="Coils"/>
    </source>
</evidence>
<keyword evidence="3" id="KW-1185">Reference proteome</keyword>
<keyword evidence="1" id="KW-0175">Coiled coil</keyword>
<organism evidence="2 3">
    <name type="scientific">Salinarimonas ramus</name>
    <dbReference type="NCBI Taxonomy" id="690164"/>
    <lineage>
        <taxon>Bacteria</taxon>
        <taxon>Pseudomonadati</taxon>
        <taxon>Pseudomonadota</taxon>
        <taxon>Alphaproteobacteria</taxon>
        <taxon>Hyphomicrobiales</taxon>
        <taxon>Salinarimonadaceae</taxon>
        <taxon>Salinarimonas</taxon>
    </lineage>
</organism>
<dbReference type="AlphaFoldDB" id="A0A917VA13"/>
<dbReference type="Proteomes" id="UP000600449">
    <property type="component" value="Unassembled WGS sequence"/>
</dbReference>
<reference evidence="2 3" key="1">
    <citation type="journal article" date="2014" name="Int. J. Syst. Evol. Microbiol.">
        <title>Complete genome sequence of Corynebacterium casei LMG S-19264T (=DSM 44701T), isolated from a smear-ripened cheese.</title>
        <authorList>
            <consortium name="US DOE Joint Genome Institute (JGI-PGF)"/>
            <person name="Walter F."/>
            <person name="Albersmeier A."/>
            <person name="Kalinowski J."/>
            <person name="Ruckert C."/>
        </authorList>
    </citation>
    <scope>NUCLEOTIDE SEQUENCE [LARGE SCALE GENOMIC DNA]</scope>
    <source>
        <strain evidence="2 3">CGMCC 1.9161</strain>
    </source>
</reference>
<sequence>MTDDASACPLARLCAETERLLARRAEAARELEEARDTDVRDHAVRVIREVDRSLTHIAARASDLRPESRRGALFTLALAAADVEELPDADETEPAARLRRRLHALRGFLEAGDPLPGPVMSRWMRVDADPLSWLAE</sequence>
<comment type="caution">
    <text evidence="2">The sequence shown here is derived from an EMBL/GenBank/DDBJ whole genome shotgun (WGS) entry which is preliminary data.</text>
</comment>
<dbReference type="EMBL" id="BMMF01000017">
    <property type="protein sequence ID" value="GGK53819.1"/>
    <property type="molecule type" value="Genomic_DNA"/>
</dbReference>
<name>A0A917VA13_9HYPH</name>
<proteinExistence type="predicted"/>
<dbReference type="RefSeq" id="WP_188915600.1">
    <property type="nucleotide sequence ID" value="NZ_BMMF01000017.1"/>
</dbReference>
<accession>A0A917VA13</accession>
<feature type="coiled-coil region" evidence="1">
    <location>
        <begin position="10"/>
        <end position="37"/>
    </location>
</feature>
<protein>
    <submittedName>
        <fullName evidence="2">Uncharacterized protein</fullName>
    </submittedName>
</protein>